<keyword evidence="2" id="KW-1185">Reference proteome</keyword>
<keyword evidence="1" id="KW-0808">Transferase</keyword>
<dbReference type="Proteomes" id="UP001642482">
    <property type="component" value="Unassembled WGS sequence"/>
</dbReference>
<keyword evidence="1" id="KW-0012">Acyltransferase</keyword>
<reference evidence="1 2" key="1">
    <citation type="submission" date="2024-01" db="EMBL/GenBank/DDBJ databases">
        <authorList>
            <person name="Allen C."/>
            <person name="Tagirdzhanova G."/>
        </authorList>
    </citation>
    <scope>NUCLEOTIDE SEQUENCE [LARGE SCALE GENOMIC DNA]</scope>
</reference>
<dbReference type="PANTHER" id="PTHR31531:SF2">
    <property type="entry name" value="E3 UBIQUITIN-PROTEIN LIGASE E3D"/>
    <property type="match status" value="1"/>
</dbReference>
<protein>
    <submittedName>
        <fullName evidence="1">E3 ubiquitin-protein ligase E3D</fullName>
        <ecNumber evidence="1">2.3.2.26</ecNumber>
    </submittedName>
</protein>
<organism evidence="1 2">
    <name type="scientific">Sporothrix eucalyptigena</name>
    <dbReference type="NCBI Taxonomy" id="1812306"/>
    <lineage>
        <taxon>Eukaryota</taxon>
        <taxon>Fungi</taxon>
        <taxon>Dikarya</taxon>
        <taxon>Ascomycota</taxon>
        <taxon>Pezizomycotina</taxon>
        <taxon>Sordariomycetes</taxon>
        <taxon>Sordariomycetidae</taxon>
        <taxon>Ophiostomatales</taxon>
        <taxon>Ophiostomataceae</taxon>
        <taxon>Sporothrix</taxon>
    </lineage>
</organism>
<proteinExistence type="predicted"/>
<dbReference type="InterPro" id="IPR019193">
    <property type="entry name" value="UBQ-conj_enz_E2-bd_prot"/>
</dbReference>
<comment type="caution">
    <text evidence="1">The sequence shown here is derived from an EMBL/GenBank/DDBJ whole genome shotgun (WGS) entry which is preliminary data.</text>
</comment>
<accession>A0ABP0CVR9</accession>
<dbReference type="PANTHER" id="PTHR31531">
    <property type="entry name" value="E3 UBIQUITIN-PROTEIN LIGASE E3D FAMILY MEMBER"/>
    <property type="match status" value="1"/>
</dbReference>
<dbReference type="EMBL" id="CAWUHD010000154">
    <property type="protein sequence ID" value="CAK7235878.1"/>
    <property type="molecule type" value="Genomic_DNA"/>
</dbReference>
<evidence type="ECO:0000313" key="1">
    <source>
        <dbReference type="EMBL" id="CAK7235878.1"/>
    </source>
</evidence>
<gene>
    <name evidence="1" type="primary">UBE3D</name>
    <name evidence="1" type="ORF">SEUCBS140593_009428</name>
</gene>
<dbReference type="GO" id="GO:0061630">
    <property type="term" value="F:ubiquitin protein ligase activity"/>
    <property type="evidence" value="ECO:0007669"/>
    <property type="project" value="UniProtKB-EC"/>
</dbReference>
<sequence>MTTSPVQLYAELLGNIRQVSISASFAGAADPTKTTAEILPDGLTLRIQHIGQTVVLTLPGRVAAAELPLHPDVNIVWRLPVAGPPLINNDDLAPWSAPDLPPNARVSCRACDAEIVTASTLTTWKDLPSDNWAEMMEFWHCHKPDTKKGEEKDKDNNLADRGYGANSVIAAEKGIGFVDLTTLLLSEEDCLNLLFSVSSVDNASDRETVLLSAPADLRGLNIFCQSCRAQIGYLTIRRQQSVHLFKWQVSVSETTTTAPSISDCVAATLIATIQRTGSSKSLILPIYELEGRHSRSDENVLQIWVLNSNISYAAWPSSTKSGPAIKLLYKFVSRNDADTTLDSLNSDVQEINLPSETIAAMASLLEASTGLLPERERWFREWKIGLLERWRR</sequence>
<evidence type="ECO:0000313" key="2">
    <source>
        <dbReference type="Proteomes" id="UP001642482"/>
    </source>
</evidence>
<dbReference type="EC" id="2.3.2.26" evidence="1"/>
<dbReference type="Pfam" id="PF09814">
    <property type="entry name" value="HECT_2"/>
    <property type="match status" value="1"/>
</dbReference>
<name>A0ABP0CVR9_9PEZI</name>